<organism evidence="2 3">
    <name type="scientific">Streptomyces indicus</name>
    <dbReference type="NCBI Taxonomy" id="417292"/>
    <lineage>
        <taxon>Bacteria</taxon>
        <taxon>Bacillati</taxon>
        <taxon>Actinomycetota</taxon>
        <taxon>Actinomycetes</taxon>
        <taxon>Kitasatosporales</taxon>
        <taxon>Streptomycetaceae</taxon>
        <taxon>Streptomyces</taxon>
    </lineage>
</organism>
<keyword evidence="3" id="KW-1185">Reference proteome</keyword>
<feature type="signal peptide" evidence="1">
    <location>
        <begin position="1"/>
        <end position="27"/>
    </location>
</feature>
<evidence type="ECO:0000313" key="2">
    <source>
        <dbReference type="EMBL" id="SDK79804.1"/>
    </source>
</evidence>
<dbReference type="OrthoDB" id="10008075at2"/>
<dbReference type="RefSeq" id="WP_143041388.1">
    <property type="nucleotide sequence ID" value="NZ_FNFF01000012.1"/>
</dbReference>
<accession>A0A1G9EUL1</accession>
<protein>
    <recommendedName>
        <fullName evidence="4">Secreted protein</fullName>
    </recommendedName>
</protein>
<sequence>MQIRTFVGASAAAVLLTGAFLHPQAFAAPFVPATAGRAEAPSLGPGPGGMDCEECLEQNFERYLDALLARKPAKYKKLFQGDPGPEGPRGETGPGLRNIRKVLGPGTSVAPGTEGTDVASCGPDEVMLSGGFNYRGESFEPGEQTISASSMVGDEWHVTLVNQGTKPLEVVAFAVCAQVG</sequence>
<name>A0A1G9EUL1_9ACTN</name>
<evidence type="ECO:0000313" key="3">
    <source>
        <dbReference type="Proteomes" id="UP000199155"/>
    </source>
</evidence>
<feature type="chain" id="PRO_5011684221" description="Secreted protein" evidence="1">
    <location>
        <begin position="28"/>
        <end position="180"/>
    </location>
</feature>
<dbReference type="EMBL" id="FNFF01000012">
    <property type="protein sequence ID" value="SDK79804.1"/>
    <property type="molecule type" value="Genomic_DNA"/>
</dbReference>
<gene>
    <name evidence="2" type="ORF">SAMN05421806_11269</name>
</gene>
<dbReference type="AlphaFoldDB" id="A0A1G9EUL1"/>
<evidence type="ECO:0000256" key="1">
    <source>
        <dbReference type="SAM" id="SignalP"/>
    </source>
</evidence>
<dbReference type="Proteomes" id="UP000199155">
    <property type="component" value="Unassembled WGS sequence"/>
</dbReference>
<proteinExistence type="predicted"/>
<evidence type="ECO:0008006" key="4">
    <source>
        <dbReference type="Google" id="ProtNLM"/>
    </source>
</evidence>
<reference evidence="2 3" key="1">
    <citation type="submission" date="2016-10" db="EMBL/GenBank/DDBJ databases">
        <authorList>
            <person name="de Groot N.N."/>
        </authorList>
    </citation>
    <scope>NUCLEOTIDE SEQUENCE [LARGE SCALE GENOMIC DNA]</scope>
    <source>
        <strain evidence="2 3">CGMCC 4.5727</strain>
    </source>
</reference>
<keyword evidence="1" id="KW-0732">Signal</keyword>